<dbReference type="EMBL" id="JAEUBE010000439">
    <property type="protein sequence ID" value="KAH3661498.1"/>
    <property type="molecule type" value="Genomic_DNA"/>
</dbReference>
<reference evidence="1" key="1">
    <citation type="journal article" date="2021" name="Open Biol.">
        <title>Shared evolutionary footprints suggest mitochondrial oxidative damage underlies multiple complex I losses in fungi.</title>
        <authorList>
            <person name="Schikora-Tamarit M.A."/>
            <person name="Marcet-Houben M."/>
            <person name="Nosek J."/>
            <person name="Gabaldon T."/>
        </authorList>
    </citation>
    <scope>NUCLEOTIDE SEQUENCE</scope>
    <source>
        <strain evidence="1">CBS6075</strain>
    </source>
</reference>
<evidence type="ECO:0000313" key="2">
    <source>
        <dbReference type="Proteomes" id="UP000769157"/>
    </source>
</evidence>
<name>A0A9P8NX43_9ASCO</name>
<dbReference type="Proteomes" id="UP000769157">
    <property type="component" value="Unassembled WGS sequence"/>
</dbReference>
<comment type="caution">
    <text evidence="1">The sequence shown here is derived from an EMBL/GenBank/DDBJ whole genome shotgun (WGS) entry which is preliminary data.</text>
</comment>
<proteinExistence type="predicted"/>
<dbReference type="GeneID" id="70238309"/>
<reference evidence="1" key="2">
    <citation type="submission" date="2021-01" db="EMBL/GenBank/DDBJ databases">
        <authorList>
            <person name="Schikora-Tamarit M.A."/>
        </authorList>
    </citation>
    <scope>NUCLEOTIDE SEQUENCE</scope>
    <source>
        <strain evidence="1">CBS6075</strain>
    </source>
</reference>
<dbReference type="AlphaFoldDB" id="A0A9P8NX43"/>
<protein>
    <submittedName>
        <fullName evidence="1">Uncharacterized protein</fullName>
    </submittedName>
</protein>
<keyword evidence="2" id="KW-1185">Reference proteome</keyword>
<accession>A0A9P8NX43</accession>
<gene>
    <name evidence="1" type="ORF">OGAPHI_006345</name>
</gene>
<dbReference type="RefSeq" id="XP_046058611.1">
    <property type="nucleotide sequence ID" value="XM_046207623.1"/>
</dbReference>
<organism evidence="1 2">
    <name type="scientific">Ogataea philodendri</name>
    <dbReference type="NCBI Taxonomy" id="1378263"/>
    <lineage>
        <taxon>Eukaryota</taxon>
        <taxon>Fungi</taxon>
        <taxon>Dikarya</taxon>
        <taxon>Ascomycota</taxon>
        <taxon>Saccharomycotina</taxon>
        <taxon>Pichiomycetes</taxon>
        <taxon>Pichiales</taxon>
        <taxon>Pichiaceae</taxon>
        <taxon>Ogataea</taxon>
    </lineage>
</organism>
<evidence type="ECO:0000313" key="1">
    <source>
        <dbReference type="EMBL" id="KAH3661498.1"/>
    </source>
</evidence>
<sequence>MRKPFNTGNSVISNYLIWQGHIQRVGHEHLVLEKGQVFLVLFLGSHLLNGLVKGQKTRFFHPQFAGSLVVLAIALGLDHCLDQWLAVWVRDSLDVAVVARVDHRADVLGVHGVCSAHQQGFCSHEVELEPGSSESFQVLASWNNSSSFADGEPFHSNSQVVQMEHGHAGLDKLLGELHDSRGAAESHVSVCNQGNQVVHFWSGSTLFRGHQRPQMVLPSVVPELRIDQFLDGVWNGVPRIVCRVH</sequence>